<dbReference type="Pfam" id="PF01261">
    <property type="entry name" value="AP_endonuc_2"/>
    <property type="match status" value="1"/>
</dbReference>
<organism evidence="2 3">
    <name type="scientific">Candidatus Desulfosporosinus infrequens</name>
    <dbReference type="NCBI Taxonomy" id="2043169"/>
    <lineage>
        <taxon>Bacteria</taxon>
        <taxon>Bacillati</taxon>
        <taxon>Bacillota</taxon>
        <taxon>Clostridia</taxon>
        <taxon>Eubacteriales</taxon>
        <taxon>Desulfitobacteriaceae</taxon>
        <taxon>Desulfosporosinus</taxon>
    </lineage>
</organism>
<dbReference type="PANTHER" id="PTHR12110:SF21">
    <property type="entry name" value="XYLOSE ISOMERASE-LIKE TIM BARREL DOMAIN-CONTAINING PROTEIN"/>
    <property type="match status" value="1"/>
</dbReference>
<protein>
    <recommendedName>
        <fullName evidence="1">Xylose isomerase-like TIM barrel domain-containing protein</fullName>
    </recommendedName>
</protein>
<dbReference type="Proteomes" id="UP000238916">
    <property type="component" value="Unassembled WGS sequence"/>
</dbReference>
<reference evidence="3" key="1">
    <citation type="submission" date="2018-02" db="EMBL/GenBank/DDBJ databases">
        <authorList>
            <person name="Hausmann B."/>
        </authorList>
    </citation>
    <scope>NUCLEOTIDE SEQUENCE [LARGE SCALE GENOMIC DNA]</scope>
    <source>
        <strain evidence="3">Peat soil MAG SbF1</strain>
    </source>
</reference>
<evidence type="ECO:0000313" key="2">
    <source>
        <dbReference type="EMBL" id="SPF56969.1"/>
    </source>
</evidence>
<accession>A0A2U3LYQ3</accession>
<dbReference type="Gene3D" id="3.20.20.150">
    <property type="entry name" value="Divalent-metal-dependent TIM barrel enzymes"/>
    <property type="match status" value="1"/>
</dbReference>
<dbReference type="InterPro" id="IPR013022">
    <property type="entry name" value="Xyl_isomerase-like_TIM-brl"/>
</dbReference>
<evidence type="ECO:0000313" key="3">
    <source>
        <dbReference type="Proteomes" id="UP000238916"/>
    </source>
</evidence>
<sequence>MKLSYIPDSLGHMAFEEMLDMVHSFGIQALEIPTGNWSKAPHLQLDELIASKTSRTKYMDALKKRNIELITLNCSGNPLAYQKDLDVTKKTFQLAEMLGIKKIVMMSGLPAGCKGDNTPVWVTTSWPPETQDILHYQWEDVAIPAWHKLVLDAKNCGIERIALENHGYQLVYNPETLLKLRGEVGNLIGMNMDPGHLFWMGGDPIEAVRVLGNALYHIHGKDSRLERRMVGANGVLDTKTIDLFAQRSWNYVAVGCGHDLQWWKEFFSVCRMVGYNDYVSLEMEDMTMTPLEGVKTSIDTLRLAMGQ</sequence>
<gene>
    <name evidence="2" type="ORF">SBF1_9600001</name>
</gene>
<name>A0A2U3LYQ3_9FIRM</name>
<dbReference type="InterPro" id="IPR036237">
    <property type="entry name" value="Xyl_isomerase-like_sf"/>
</dbReference>
<dbReference type="OrthoDB" id="9779184at2"/>
<dbReference type="PANTHER" id="PTHR12110">
    <property type="entry name" value="HYDROXYPYRUVATE ISOMERASE"/>
    <property type="match status" value="1"/>
</dbReference>
<feature type="domain" description="Xylose isomerase-like TIM barrel" evidence="1">
    <location>
        <begin position="20"/>
        <end position="302"/>
    </location>
</feature>
<dbReference type="SUPFAM" id="SSF51658">
    <property type="entry name" value="Xylose isomerase-like"/>
    <property type="match status" value="1"/>
</dbReference>
<dbReference type="EMBL" id="OMOF01000957">
    <property type="protein sequence ID" value="SPF56969.1"/>
    <property type="molecule type" value="Genomic_DNA"/>
</dbReference>
<dbReference type="AlphaFoldDB" id="A0A2U3LYQ3"/>
<evidence type="ECO:0000259" key="1">
    <source>
        <dbReference type="Pfam" id="PF01261"/>
    </source>
</evidence>
<proteinExistence type="predicted"/>
<dbReference type="InterPro" id="IPR050312">
    <property type="entry name" value="IolE/XylAMocC-like"/>
</dbReference>